<dbReference type="OrthoDB" id="59229at2759"/>
<evidence type="ECO:0000313" key="7">
    <source>
        <dbReference type="EMBL" id="PRT56505.1"/>
    </source>
</evidence>
<evidence type="ECO:0000256" key="1">
    <source>
        <dbReference type="ARBA" id="ARBA00002963"/>
    </source>
</evidence>
<dbReference type="InterPro" id="IPR036249">
    <property type="entry name" value="Thioredoxin-like_sf"/>
</dbReference>
<keyword evidence="4" id="KW-0809">Transit peptide</keyword>
<dbReference type="PANTHER" id="PTHR28071">
    <property type="entry name" value="REDOX PROTEIN FMP46, MITOCHONDRIAL-RELATED"/>
    <property type="match status" value="1"/>
</dbReference>
<evidence type="ECO:0000256" key="2">
    <source>
        <dbReference type="ARBA" id="ARBA00004173"/>
    </source>
</evidence>
<dbReference type="EMBL" id="NDIQ01000022">
    <property type="protein sequence ID" value="PRT56505.1"/>
    <property type="molecule type" value="Genomic_DNA"/>
</dbReference>
<sequence length="106" mass="12410">MSMFKTAQNVRAVVTLFHNPNIAKSRNLLNYIEKTYPDNASRRFDFEVNDRQPTKEQLTHLERLAPKYRKEFEAEGIPRPTLVDWFNGKIAVDNESSAKEILEEIK</sequence>
<dbReference type="RefSeq" id="XP_024666450.1">
    <property type="nucleotide sequence ID" value="XM_024810682.1"/>
</dbReference>
<dbReference type="GO" id="GO:0016491">
    <property type="term" value="F:oxidoreductase activity"/>
    <property type="evidence" value="ECO:0007669"/>
    <property type="project" value="UniProtKB-KW"/>
</dbReference>
<evidence type="ECO:0000256" key="5">
    <source>
        <dbReference type="ARBA" id="ARBA00023002"/>
    </source>
</evidence>
<evidence type="ECO:0000256" key="3">
    <source>
        <dbReference type="ARBA" id="ARBA00009734"/>
    </source>
</evidence>
<reference evidence="7 8" key="1">
    <citation type="submission" date="2017-04" db="EMBL/GenBank/DDBJ databases">
        <title>Genome sequencing of [Candida] sorbophila.</title>
        <authorList>
            <person name="Ahn J.O."/>
        </authorList>
    </citation>
    <scope>NUCLEOTIDE SEQUENCE [LARGE SCALE GENOMIC DNA]</scope>
    <source>
        <strain evidence="7 8">DS02</strain>
    </source>
</reference>
<dbReference type="Pfam" id="PF07955">
    <property type="entry name" value="DUF1687"/>
    <property type="match status" value="1"/>
</dbReference>
<organism evidence="7 8">
    <name type="scientific">Wickerhamiella sorbophila</name>
    <dbReference type="NCBI Taxonomy" id="45607"/>
    <lineage>
        <taxon>Eukaryota</taxon>
        <taxon>Fungi</taxon>
        <taxon>Dikarya</taxon>
        <taxon>Ascomycota</taxon>
        <taxon>Saccharomycotina</taxon>
        <taxon>Dipodascomycetes</taxon>
        <taxon>Dipodascales</taxon>
        <taxon>Trichomonascaceae</taxon>
        <taxon>Wickerhamiella</taxon>
    </lineage>
</organism>
<comment type="similarity">
    <text evidence="3">Belongs to the FMP46 family.</text>
</comment>
<keyword evidence="8" id="KW-1185">Reference proteome</keyword>
<protein>
    <submittedName>
        <fullName evidence="7">Uncharacterized protein</fullName>
    </submittedName>
</protein>
<evidence type="ECO:0000256" key="6">
    <source>
        <dbReference type="ARBA" id="ARBA00023128"/>
    </source>
</evidence>
<evidence type="ECO:0000313" key="8">
    <source>
        <dbReference type="Proteomes" id="UP000238350"/>
    </source>
</evidence>
<dbReference type="GO" id="GO:0005739">
    <property type="term" value="C:mitochondrion"/>
    <property type="evidence" value="ECO:0007669"/>
    <property type="project" value="UniProtKB-SubCell"/>
</dbReference>
<proteinExistence type="inferred from homology"/>
<dbReference type="SUPFAM" id="SSF52833">
    <property type="entry name" value="Thioredoxin-like"/>
    <property type="match status" value="1"/>
</dbReference>
<keyword evidence="6" id="KW-0496">Mitochondrion</keyword>
<dbReference type="InterPro" id="IPR012882">
    <property type="entry name" value="Fmp46"/>
</dbReference>
<accession>A0A2T0FNF6</accession>
<comment type="function">
    <text evidence="1">Putative mitochondrial redox protein which could be involved in the reduction of small toxic molecules.</text>
</comment>
<evidence type="ECO:0000256" key="4">
    <source>
        <dbReference type="ARBA" id="ARBA00022946"/>
    </source>
</evidence>
<dbReference type="PANTHER" id="PTHR28071:SF1">
    <property type="entry name" value="REDOX PROTEIN FMP46, MITOCHONDRIAL-RELATED"/>
    <property type="match status" value="1"/>
</dbReference>
<dbReference type="Gene3D" id="3.40.30.10">
    <property type="entry name" value="Glutaredoxin"/>
    <property type="match status" value="1"/>
</dbReference>
<gene>
    <name evidence="7" type="ORF">B9G98_04125</name>
</gene>
<dbReference type="Proteomes" id="UP000238350">
    <property type="component" value="Unassembled WGS sequence"/>
</dbReference>
<keyword evidence="5" id="KW-0560">Oxidoreductase</keyword>
<dbReference type="AlphaFoldDB" id="A0A2T0FNF6"/>
<comment type="caution">
    <text evidence="7">The sequence shown here is derived from an EMBL/GenBank/DDBJ whole genome shotgun (WGS) entry which is preliminary data.</text>
</comment>
<name>A0A2T0FNF6_9ASCO</name>
<dbReference type="GeneID" id="36517873"/>
<comment type="subcellular location">
    <subcellularLocation>
        <location evidence="2">Mitochondrion</location>
    </subcellularLocation>
</comment>